<dbReference type="Proteomes" id="UP000070687">
    <property type="component" value="Unassembled WGS sequence"/>
</dbReference>
<dbReference type="Gene3D" id="1.20.120.220">
    <property type="entry name" value="ATP synthase, F0 complex, subunit A"/>
    <property type="match status" value="1"/>
</dbReference>
<comment type="function">
    <text evidence="11 12">Key component of the proton channel; it plays a direct role in the translocation of protons across the membrane.</text>
</comment>
<dbReference type="Pfam" id="PF00119">
    <property type="entry name" value="ATP-synt_A"/>
    <property type="match status" value="1"/>
</dbReference>
<evidence type="ECO:0000256" key="4">
    <source>
        <dbReference type="ARBA" id="ARBA00022547"/>
    </source>
</evidence>
<dbReference type="EMBL" id="LRQB01000053">
    <property type="protein sequence ID" value="KXA20026.1"/>
    <property type="molecule type" value="Genomic_DNA"/>
</dbReference>
<feature type="transmembrane region" description="Helical" evidence="11">
    <location>
        <begin position="114"/>
        <end position="137"/>
    </location>
</feature>
<evidence type="ECO:0000256" key="9">
    <source>
        <dbReference type="ARBA" id="ARBA00023136"/>
    </source>
</evidence>
<proteinExistence type="inferred from homology"/>
<dbReference type="AlphaFoldDB" id="A0A133NUS6"/>
<organism evidence="13 14">
    <name type="scientific">Gardnerella vaginalis</name>
    <dbReference type="NCBI Taxonomy" id="2702"/>
    <lineage>
        <taxon>Bacteria</taxon>
        <taxon>Bacillati</taxon>
        <taxon>Actinomycetota</taxon>
        <taxon>Actinomycetes</taxon>
        <taxon>Bifidobacteriales</taxon>
        <taxon>Bifidobacteriaceae</taxon>
        <taxon>Gardnerella</taxon>
    </lineage>
</organism>
<feature type="transmembrane region" description="Helical" evidence="11">
    <location>
        <begin position="245"/>
        <end position="277"/>
    </location>
</feature>
<dbReference type="InterPro" id="IPR045083">
    <property type="entry name" value="ATP_synth_F0_asu_bact/mt"/>
</dbReference>
<keyword evidence="8 11" id="KW-0406">Ion transport</keyword>
<evidence type="ECO:0000313" key="14">
    <source>
        <dbReference type="Proteomes" id="UP000070687"/>
    </source>
</evidence>
<feature type="transmembrane region" description="Helical" evidence="11">
    <location>
        <begin position="208"/>
        <end position="233"/>
    </location>
</feature>
<dbReference type="CDD" id="cd00310">
    <property type="entry name" value="ATP-synt_Fo_a_6"/>
    <property type="match status" value="1"/>
</dbReference>
<dbReference type="PROSITE" id="PS00449">
    <property type="entry name" value="ATPASE_A"/>
    <property type="match status" value="1"/>
</dbReference>
<dbReference type="eggNOG" id="COG0356">
    <property type="taxonomic scope" value="Bacteria"/>
</dbReference>
<protein>
    <recommendedName>
        <fullName evidence="11 12">ATP synthase subunit a</fullName>
    </recommendedName>
    <alternativeName>
        <fullName evidence="11">ATP synthase F0 sector subunit a</fullName>
    </alternativeName>
    <alternativeName>
        <fullName evidence="11">F-ATPase subunit 6</fullName>
    </alternativeName>
</protein>
<evidence type="ECO:0000256" key="11">
    <source>
        <dbReference type="HAMAP-Rule" id="MF_01393"/>
    </source>
</evidence>
<keyword evidence="5 11" id="KW-0812">Transmembrane</keyword>
<keyword evidence="7 11" id="KW-1133">Transmembrane helix</keyword>
<dbReference type="PATRIC" id="fig|2702.100.peg.845"/>
<keyword evidence="9 11" id="KW-0472">Membrane</keyword>
<evidence type="ECO:0000256" key="8">
    <source>
        <dbReference type="ARBA" id="ARBA00023065"/>
    </source>
</evidence>
<evidence type="ECO:0000256" key="2">
    <source>
        <dbReference type="ARBA" id="ARBA00006810"/>
    </source>
</evidence>
<dbReference type="InterPro" id="IPR023011">
    <property type="entry name" value="ATP_synth_F0_asu_AS"/>
</dbReference>
<dbReference type="SUPFAM" id="SSF81336">
    <property type="entry name" value="F1F0 ATP synthase subunit A"/>
    <property type="match status" value="1"/>
</dbReference>
<dbReference type="GO" id="GO:0046933">
    <property type="term" value="F:proton-transporting ATP synthase activity, rotational mechanism"/>
    <property type="evidence" value="ECO:0007669"/>
    <property type="project" value="UniProtKB-UniRule"/>
</dbReference>
<dbReference type="InterPro" id="IPR000568">
    <property type="entry name" value="ATP_synth_F0_asu"/>
</dbReference>
<dbReference type="PANTHER" id="PTHR11410:SF0">
    <property type="entry name" value="ATP SYNTHASE SUBUNIT A"/>
    <property type="match status" value="1"/>
</dbReference>
<dbReference type="InterPro" id="IPR035908">
    <property type="entry name" value="F0_ATP_A_sf"/>
</dbReference>
<evidence type="ECO:0000256" key="3">
    <source>
        <dbReference type="ARBA" id="ARBA00022448"/>
    </source>
</evidence>
<evidence type="ECO:0000313" key="13">
    <source>
        <dbReference type="EMBL" id="KXA20026.1"/>
    </source>
</evidence>
<comment type="caution">
    <text evidence="13">The sequence shown here is derived from an EMBL/GenBank/DDBJ whole genome shotgun (WGS) entry which is preliminary data.</text>
</comment>
<evidence type="ECO:0000256" key="7">
    <source>
        <dbReference type="ARBA" id="ARBA00022989"/>
    </source>
</evidence>
<evidence type="ECO:0000256" key="1">
    <source>
        <dbReference type="ARBA" id="ARBA00004141"/>
    </source>
</evidence>
<comment type="subcellular location">
    <subcellularLocation>
        <location evidence="11 12">Cell membrane</location>
        <topology evidence="11 12">Multi-pass membrane protein</topology>
    </subcellularLocation>
    <subcellularLocation>
        <location evidence="1">Membrane</location>
        <topology evidence="1">Multi-pass membrane protein</topology>
    </subcellularLocation>
</comment>
<keyword evidence="11" id="KW-1003">Cell membrane</keyword>
<dbReference type="GO" id="GO:0045259">
    <property type="term" value="C:proton-transporting ATP synthase complex"/>
    <property type="evidence" value="ECO:0007669"/>
    <property type="project" value="UniProtKB-KW"/>
</dbReference>
<dbReference type="HAMAP" id="MF_01393">
    <property type="entry name" value="ATP_synth_a_bact"/>
    <property type="match status" value="1"/>
</dbReference>
<dbReference type="NCBIfam" id="TIGR01131">
    <property type="entry name" value="ATP_synt_6_or_A"/>
    <property type="match status" value="1"/>
</dbReference>
<accession>A0A133NUS6</accession>
<sequence>MNELLKEALMDGMVDLLLRTTNVASAVASSGPELPNIGEFLPPEILFQGTPFAMNRIILVRVLMAVIVMIIFGIGAARAKLVPGRFQSMLEILMDFVRYNIVYEMIGEERGKRYVPMMSTLFITIFFFNLCSVIPGLNMAATATIAGPLVFALWVVCQYLIAGIREKGFVRFFREALFPAGVPWPIYFILSPLQLIELIIVRPLSLTIRLFANMIAGHLLVATCLVFTNFFVVDSSNKLLAFGGALWLLGGILFTLFEIMVAGLQAFIFTVLASVYISESYPEEEEKSAVAVA</sequence>
<comment type="similarity">
    <text evidence="2 11 12">Belongs to the ATPase A chain family.</text>
</comment>
<feature type="transmembrane region" description="Helical" evidence="11">
    <location>
        <begin position="176"/>
        <end position="196"/>
    </location>
</feature>
<keyword evidence="10 11" id="KW-0066">ATP synthesis</keyword>
<feature type="transmembrane region" description="Helical" evidence="11">
    <location>
        <begin position="143"/>
        <end position="164"/>
    </location>
</feature>
<gene>
    <name evidence="11" type="primary">atpB</name>
    <name evidence="13" type="ORF">HMPREF3208_00865</name>
</gene>
<evidence type="ECO:0000256" key="6">
    <source>
        <dbReference type="ARBA" id="ARBA00022781"/>
    </source>
</evidence>
<dbReference type="PANTHER" id="PTHR11410">
    <property type="entry name" value="ATP SYNTHASE SUBUNIT A"/>
    <property type="match status" value="1"/>
</dbReference>
<evidence type="ECO:0000256" key="10">
    <source>
        <dbReference type="ARBA" id="ARBA00023310"/>
    </source>
</evidence>
<evidence type="ECO:0000256" key="5">
    <source>
        <dbReference type="ARBA" id="ARBA00022692"/>
    </source>
</evidence>
<keyword evidence="6 11" id="KW-0375">Hydrogen ion transport</keyword>
<dbReference type="PRINTS" id="PR00123">
    <property type="entry name" value="ATPASEA"/>
</dbReference>
<dbReference type="GO" id="GO:0005886">
    <property type="term" value="C:plasma membrane"/>
    <property type="evidence" value="ECO:0007669"/>
    <property type="project" value="UniProtKB-SubCell"/>
</dbReference>
<keyword evidence="3 11" id="KW-0813">Transport</keyword>
<evidence type="ECO:0000256" key="12">
    <source>
        <dbReference type="RuleBase" id="RU000483"/>
    </source>
</evidence>
<name>A0A133NUS6_GARVA</name>
<feature type="transmembrane region" description="Helical" evidence="11">
    <location>
        <begin position="58"/>
        <end position="79"/>
    </location>
</feature>
<keyword evidence="4 11" id="KW-0138">CF(0)</keyword>
<reference evidence="13 14" key="1">
    <citation type="submission" date="2016-01" db="EMBL/GenBank/DDBJ databases">
        <authorList>
            <person name="Oliw E.H."/>
        </authorList>
    </citation>
    <scope>NUCLEOTIDE SEQUENCE [LARGE SCALE GENOMIC DNA]</scope>
    <source>
        <strain evidence="13 14">PSS_7772B</strain>
    </source>
</reference>